<organism evidence="2 3">
    <name type="scientific">Metabacillus lacus</name>
    <dbReference type="NCBI Taxonomy" id="1983721"/>
    <lineage>
        <taxon>Bacteria</taxon>
        <taxon>Bacillati</taxon>
        <taxon>Bacillota</taxon>
        <taxon>Bacilli</taxon>
        <taxon>Bacillales</taxon>
        <taxon>Bacillaceae</taxon>
        <taxon>Metabacillus</taxon>
    </lineage>
</organism>
<dbReference type="OrthoDB" id="2677458at2"/>
<dbReference type="EMBL" id="WKKI01000030">
    <property type="protein sequence ID" value="MRX73234.1"/>
    <property type="molecule type" value="Genomic_DNA"/>
</dbReference>
<dbReference type="AlphaFoldDB" id="A0A7X2M0T8"/>
<dbReference type="SUPFAM" id="SSF52091">
    <property type="entry name" value="SpoIIaa-like"/>
    <property type="match status" value="1"/>
</dbReference>
<comment type="caution">
    <text evidence="2">The sequence shown here is derived from an EMBL/GenBank/DDBJ whole genome shotgun (WGS) entry which is preliminary data.</text>
</comment>
<dbReference type="PANTHER" id="PTHR33745">
    <property type="entry name" value="RSBT ANTAGONIST PROTEIN RSBS-RELATED"/>
    <property type="match status" value="1"/>
</dbReference>
<dbReference type="InterPro" id="IPR002645">
    <property type="entry name" value="STAS_dom"/>
</dbReference>
<evidence type="ECO:0000259" key="1">
    <source>
        <dbReference type="PROSITE" id="PS50801"/>
    </source>
</evidence>
<protein>
    <submittedName>
        <fullName evidence="2">STAS domain-containing protein</fullName>
    </submittedName>
</protein>
<dbReference type="PANTHER" id="PTHR33745:SF8">
    <property type="entry name" value="BLUE-LIGHT PHOTORECEPTOR"/>
    <property type="match status" value="1"/>
</dbReference>
<proteinExistence type="predicted"/>
<accession>A0A7X2M0T8</accession>
<dbReference type="CDD" id="cd07041">
    <property type="entry name" value="STAS_RsbR_RsbS_like"/>
    <property type="match status" value="1"/>
</dbReference>
<gene>
    <name evidence="2" type="ORF">GJU40_13890</name>
</gene>
<dbReference type="Gene3D" id="3.30.750.24">
    <property type="entry name" value="STAS domain"/>
    <property type="match status" value="1"/>
</dbReference>
<sequence length="270" mass="30345">MTALSKVASYLIEHCEILAGDVTEEIVERFPFEVPQAEVESAKRMYSEFLFFLGESINCTENSVPETLQRWSKGNGERAAASNAKISDIFIRYPDTRMVFSDFVLNLGKQFDLTSDEIVLILKRINHLLDLSINETVFAYEARTDFNLKEAQEKIRELASPVVPIQEGIAILPLIGKIDTDRAEHLLNKVVPELPHLEVNCLILDFSGIVTIDTDVASHIFNLYNVLRLLGINVIFTGIRPELATKVIHGGIDFSSHKIYANVREAIKAL</sequence>
<dbReference type="Proteomes" id="UP000448867">
    <property type="component" value="Unassembled WGS sequence"/>
</dbReference>
<dbReference type="PROSITE" id="PS50801">
    <property type="entry name" value="STAS"/>
    <property type="match status" value="1"/>
</dbReference>
<dbReference type="RefSeq" id="WP_154308702.1">
    <property type="nucleotide sequence ID" value="NZ_WKKI01000030.1"/>
</dbReference>
<dbReference type="InterPro" id="IPR051932">
    <property type="entry name" value="Bact_StressResp_Reg"/>
</dbReference>
<name>A0A7X2M0T8_9BACI</name>
<feature type="domain" description="STAS" evidence="1">
    <location>
        <begin position="159"/>
        <end position="270"/>
    </location>
</feature>
<dbReference type="Pfam" id="PF01740">
    <property type="entry name" value="STAS"/>
    <property type="match status" value="1"/>
</dbReference>
<dbReference type="InterPro" id="IPR036513">
    <property type="entry name" value="STAS_dom_sf"/>
</dbReference>
<reference evidence="2 3" key="1">
    <citation type="submission" date="2019-11" db="EMBL/GenBank/DDBJ databases">
        <title>Bacillus lacus genome.</title>
        <authorList>
            <person name="Allen C.J."/>
            <person name="Newman J.D."/>
        </authorList>
    </citation>
    <scope>NUCLEOTIDE SEQUENCE [LARGE SCALE GENOMIC DNA]</scope>
    <source>
        <strain evidence="2 3">KCTC 33946</strain>
    </source>
</reference>
<evidence type="ECO:0000313" key="2">
    <source>
        <dbReference type="EMBL" id="MRX73234.1"/>
    </source>
</evidence>
<keyword evidence="3" id="KW-1185">Reference proteome</keyword>
<evidence type="ECO:0000313" key="3">
    <source>
        <dbReference type="Proteomes" id="UP000448867"/>
    </source>
</evidence>